<dbReference type="EMBL" id="RXOF01000017">
    <property type="protein sequence ID" value="RTQ46052.1"/>
    <property type="molecule type" value="Genomic_DNA"/>
</dbReference>
<evidence type="ECO:0008006" key="4">
    <source>
        <dbReference type="Google" id="ProtNLM"/>
    </source>
</evidence>
<dbReference type="RefSeq" id="WP_126695588.1">
    <property type="nucleotide sequence ID" value="NZ_RXOF01000017.1"/>
</dbReference>
<dbReference type="AlphaFoldDB" id="A0A431TX06"/>
<accession>A0A431TX06</accession>
<organism evidence="2 3">
    <name type="scientific">Hymenobacter gummosus</name>
    <dbReference type="NCBI Taxonomy" id="1776032"/>
    <lineage>
        <taxon>Bacteria</taxon>
        <taxon>Pseudomonadati</taxon>
        <taxon>Bacteroidota</taxon>
        <taxon>Cytophagia</taxon>
        <taxon>Cytophagales</taxon>
        <taxon>Hymenobacteraceae</taxon>
        <taxon>Hymenobacter</taxon>
    </lineage>
</organism>
<evidence type="ECO:0000313" key="2">
    <source>
        <dbReference type="EMBL" id="RTQ46052.1"/>
    </source>
</evidence>
<proteinExistence type="predicted"/>
<sequence>MKQTCYRLLSGLLLSGCAAAPGQVAPQAAPAVELQLQAEAEEAYNIVWLRATLRNVGSRAVRIIEQRDSVDLACTTGRGVGVLGFSPQGDSLTFCQQCEIHAVRTPRYVTLKPGETRVTHLKVNFNYVFPVRSLPPDKDCTALINRTPGLYRFQIHHWGVLDRQGGPKPLLGNTVTVRRKQ</sequence>
<name>A0A431TX06_9BACT</name>
<dbReference type="Proteomes" id="UP000282184">
    <property type="component" value="Unassembled WGS sequence"/>
</dbReference>
<feature type="signal peptide" evidence="1">
    <location>
        <begin position="1"/>
        <end position="20"/>
    </location>
</feature>
<gene>
    <name evidence="2" type="ORF">EJV47_23145</name>
</gene>
<keyword evidence="3" id="KW-1185">Reference proteome</keyword>
<feature type="chain" id="PRO_5019022140" description="Lipoprotein" evidence="1">
    <location>
        <begin position="21"/>
        <end position="181"/>
    </location>
</feature>
<protein>
    <recommendedName>
        <fullName evidence="4">Lipoprotein</fullName>
    </recommendedName>
</protein>
<reference evidence="2 3" key="1">
    <citation type="submission" date="2018-12" db="EMBL/GenBank/DDBJ databases">
        <title>Hymenobacter gummosus sp. nov., isolated from a spring.</title>
        <authorList>
            <person name="Nie L."/>
        </authorList>
    </citation>
    <scope>NUCLEOTIDE SEQUENCE [LARGE SCALE GENOMIC DNA]</scope>
    <source>
        <strain evidence="2 3">KCTC 52166</strain>
    </source>
</reference>
<evidence type="ECO:0000256" key="1">
    <source>
        <dbReference type="SAM" id="SignalP"/>
    </source>
</evidence>
<comment type="caution">
    <text evidence="2">The sequence shown here is derived from an EMBL/GenBank/DDBJ whole genome shotgun (WGS) entry which is preliminary data.</text>
</comment>
<evidence type="ECO:0000313" key="3">
    <source>
        <dbReference type="Proteomes" id="UP000282184"/>
    </source>
</evidence>
<keyword evidence="1" id="KW-0732">Signal</keyword>